<dbReference type="InterPro" id="IPR032742">
    <property type="entry name" value="Iec3_N"/>
</dbReference>
<comment type="caution">
    <text evidence="4">The sequence shown here is derived from an EMBL/GenBank/DDBJ whole genome shotgun (WGS) entry which is preliminary data.</text>
</comment>
<dbReference type="InterPro" id="IPR055449">
    <property type="entry name" value="Iec3-like_M"/>
</dbReference>
<feature type="domain" description="INO80 complex subunit 3-like middle region" evidence="3">
    <location>
        <begin position="127"/>
        <end position="264"/>
    </location>
</feature>
<feature type="region of interest" description="Disordered" evidence="1">
    <location>
        <begin position="262"/>
        <end position="400"/>
    </location>
</feature>
<dbReference type="Pfam" id="PF24244">
    <property type="entry name" value="Iec3-like_M"/>
    <property type="match status" value="1"/>
</dbReference>
<organism evidence="4 5">
    <name type="scientific">Sordaria brevicollis</name>
    <dbReference type="NCBI Taxonomy" id="83679"/>
    <lineage>
        <taxon>Eukaryota</taxon>
        <taxon>Fungi</taxon>
        <taxon>Dikarya</taxon>
        <taxon>Ascomycota</taxon>
        <taxon>Pezizomycotina</taxon>
        <taxon>Sordariomycetes</taxon>
        <taxon>Sordariomycetidae</taxon>
        <taxon>Sordariales</taxon>
        <taxon>Sordariaceae</taxon>
        <taxon>Sordaria</taxon>
    </lineage>
</organism>
<proteinExistence type="predicted"/>
<reference evidence="4" key="2">
    <citation type="submission" date="2023-07" db="EMBL/GenBank/DDBJ databases">
        <authorList>
            <consortium name="Lawrence Berkeley National Laboratory"/>
            <person name="Haridas S."/>
            <person name="Hensen N."/>
            <person name="Bonometti L."/>
            <person name="Westerberg I."/>
            <person name="Brannstrom I.O."/>
            <person name="Guillou S."/>
            <person name="Cros-Aarteil S."/>
            <person name="Calhoun S."/>
            <person name="Kuo A."/>
            <person name="Mondo S."/>
            <person name="Pangilinan J."/>
            <person name="Riley R."/>
            <person name="LaButti K."/>
            <person name="Andreopoulos B."/>
            <person name="Lipzen A."/>
            <person name="Chen C."/>
            <person name="Yanf M."/>
            <person name="Daum C."/>
            <person name="Ng V."/>
            <person name="Clum A."/>
            <person name="Steindorff A."/>
            <person name="Ohm R."/>
            <person name="Martin F."/>
            <person name="Silar P."/>
            <person name="Natvig D."/>
            <person name="Lalanne C."/>
            <person name="Gautier V."/>
            <person name="Ament-velasquez S.L."/>
            <person name="Kruys A."/>
            <person name="Hutchinson M.I."/>
            <person name="Powell A.J."/>
            <person name="Barry K."/>
            <person name="Miller A.N."/>
            <person name="Grigoriev I.V."/>
            <person name="Debuchy R."/>
            <person name="Gladieux P."/>
            <person name="Thoren M.H."/>
            <person name="Johannesson H."/>
        </authorList>
    </citation>
    <scope>NUCLEOTIDE SEQUENCE</scope>
    <source>
        <strain evidence="4">FGSC 1904</strain>
    </source>
</reference>
<feature type="compositionally biased region" description="Basic and acidic residues" evidence="1">
    <location>
        <begin position="263"/>
        <end position="275"/>
    </location>
</feature>
<evidence type="ECO:0000313" key="4">
    <source>
        <dbReference type="EMBL" id="KAK3401665.1"/>
    </source>
</evidence>
<dbReference type="GO" id="GO:0031011">
    <property type="term" value="C:Ino80 complex"/>
    <property type="evidence" value="ECO:0007669"/>
    <property type="project" value="InterPro"/>
</dbReference>
<sequence>MEVDPRGRTELSHRGGDDDSVDTRMAEDKPTYRSWKKKYRKMRITFDQKMHEGEELYKTEQKALATARRLAIQKDRLLDMLLDMNNSNQMPPEKRFDLSIEPSSENEDLYLDIDRPSTPPGGIRPAKSYKELLQDVPHMRFSQAAECFPELLRDLEAGRDSPADPNQGQPHPPSFLTADDIDNYIYELDQRLTRREASETGATHPKDLPTLAPIAQQNGGAAAVAANARDSGLLASRDFQLRNPTSVYNWLRKHAPKTFLQDTEAHGDDNDHGESRGTTSGRGGRAKGERGGGSGSRGGRGDSNSARTKRGGAKSAAASAEVPDYPDEDNNFEAVTPSVTKGKRKRVVDDDPGYRPKGGSSRPTKKKRKSEGGGGEATPTSGTKRPRKSAGASEASKADD</sequence>
<dbReference type="EMBL" id="JAUTDP010000002">
    <property type="protein sequence ID" value="KAK3401665.1"/>
    <property type="molecule type" value="Genomic_DNA"/>
</dbReference>
<keyword evidence="5" id="KW-1185">Reference proteome</keyword>
<reference evidence="4" key="1">
    <citation type="journal article" date="2023" name="Mol. Phylogenet. Evol.">
        <title>Genome-scale phylogeny and comparative genomics of the fungal order Sordariales.</title>
        <authorList>
            <person name="Hensen N."/>
            <person name="Bonometti L."/>
            <person name="Westerberg I."/>
            <person name="Brannstrom I.O."/>
            <person name="Guillou S."/>
            <person name="Cros-Aarteil S."/>
            <person name="Calhoun S."/>
            <person name="Haridas S."/>
            <person name="Kuo A."/>
            <person name="Mondo S."/>
            <person name="Pangilinan J."/>
            <person name="Riley R."/>
            <person name="LaButti K."/>
            <person name="Andreopoulos B."/>
            <person name="Lipzen A."/>
            <person name="Chen C."/>
            <person name="Yan M."/>
            <person name="Daum C."/>
            <person name="Ng V."/>
            <person name="Clum A."/>
            <person name="Steindorff A."/>
            <person name="Ohm R.A."/>
            <person name="Martin F."/>
            <person name="Silar P."/>
            <person name="Natvig D.O."/>
            <person name="Lalanne C."/>
            <person name="Gautier V."/>
            <person name="Ament-Velasquez S.L."/>
            <person name="Kruys A."/>
            <person name="Hutchinson M.I."/>
            <person name="Powell A.J."/>
            <person name="Barry K."/>
            <person name="Miller A.N."/>
            <person name="Grigoriev I.V."/>
            <person name="Debuchy R."/>
            <person name="Gladieux P."/>
            <person name="Hiltunen Thoren M."/>
            <person name="Johannesson H."/>
        </authorList>
    </citation>
    <scope>NUCLEOTIDE SEQUENCE</scope>
    <source>
        <strain evidence="4">FGSC 1904</strain>
    </source>
</reference>
<dbReference type="AlphaFoldDB" id="A0AAE0UF92"/>
<evidence type="ECO:0000259" key="3">
    <source>
        <dbReference type="Pfam" id="PF24244"/>
    </source>
</evidence>
<feature type="region of interest" description="Disordered" evidence="1">
    <location>
        <begin position="1"/>
        <end position="30"/>
    </location>
</feature>
<feature type="domain" description="INO80 complex subunit 3 N-terminal" evidence="2">
    <location>
        <begin position="33"/>
        <end position="100"/>
    </location>
</feature>
<evidence type="ECO:0000313" key="5">
    <source>
        <dbReference type="Proteomes" id="UP001281003"/>
    </source>
</evidence>
<feature type="region of interest" description="Disordered" evidence="1">
    <location>
        <begin position="157"/>
        <end position="179"/>
    </location>
</feature>
<gene>
    <name evidence="4" type="ORF">B0T20DRAFT_369256</name>
</gene>
<accession>A0AAE0UF92</accession>
<evidence type="ECO:0000256" key="1">
    <source>
        <dbReference type="SAM" id="MobiDB-lite"/>
    </source>
</evidence>
<dbReference type="Proteomes" id="UP001281003">
    <property type="component" value="Unassembled WGS sequence"/>
</dbReference>
<dbReference type="GO" id="GO:0006338">
    <property type="term" value="P:chromatin remodeling"/>
    <property type="evidence" value="ECO:0007669"/>
    <property type="project" value="InterPro"/>
</dbReference>
<name>A0AAE0UF92_SORBR</name>
<protein>
    <submittedName>
        <fullName evidence="4">IEC3 subunit of the Ino80 complex, chromatin re-modelling-domain-containing protein</fullName>
    </submittedName>
</protein>
<dbReference type="Pfam" id="PF14612">
    <property type="entry name" value="Ino80_Iec3"/>
    <property type="match status" value="1"/>
</dbReference>
<evidence type="ECO:0000259" key="2">
    <source>
        <dbReference type="Pfam" id="PF14612"/>
    </source>
</evidence>